<dbReference type="SMART" id="SM00482">
    <property type="entry name" value="POLAc"/>
    <property type="match status" value="1"/>
</dbReference>
<protein>
    <submittedName>
        <fullName evidence="2">DNA-directed DNA polymerase</fullName>
    </submittedName>
</protein>
<proteinExistence type="predicted"/>
<dbReference type="GO" id="GO:0003887">
    <property type="term" value="F:DNA-directed DNA polymerase activity"/>
    <property type="evidence" value="ECO:0007669"/>
    <property type="project" value="UniProtKB-KW"/>
</dbReference>
<dbReference type="EMBL" id="KU382254">
    <property type="protein sequence ID" value="ANR76358.1"/>
    <property type="molecule type" value="Genomic_DNA"/>
</dbReference>
<organism evidence="2">
    <name type="scientific">Skeletonema virus LDF-2015a</name>
    <dbReference type="NCBI Taxonomy" id="1769778"/>
    <lineage>
        <taxon>Viruses</taxon>
    </lineage>
</organism>
<accession>A0A1B1IHY9</accession>
<reference evidence="2" key="1">
    <citation type="submission" date="2015-12" db="EMBL/GenBank/DDBJ databases">
        <authorList>
            <person name="Shamseldin A."/>
            <person name="Moawad H."/>
            <person name="Abd El-Rahim W.M."/>
            <person name="Sadowsky M.J."/>
        </authorList>
    </citation>
    <scope>NUCLEOTIDE SEQUENCE</scope>
    <source>
        <strain evidence="2">WHH01</strain>
    </source>
</reference>
<keyword evidence="2" id="KW-0239">DNA-directed DNA polymerase</keyword>
<dbReference type="InterPro" id="IPR001098">
    <property type="entry name" value="DNA-dir_DNA_pol_A_palm_dom"/>
</dbReference>
<name>A0A1B1IHY9_9VIRU</name>
<sequence>MNSTRNESYLNITPDALRFIRYLEFKMDCAAYQEQNPVGLDYDKVCRHIDELEVLQEEKVEALKAVMPKVPKIKKKSKPKNCFKKDGTHSTHGEAWFKLLREKKLPPTWSKEVEVVSHYEDPNPNSTDQVKSWLYELGWKPSTYKYVREGDGSERKIEQVRKDGELSPCVVKLKDKAPEVEILEGLTIIQHRLGIFKGFKECALQQPDGTYRIKAEIGGLTNTLRFKHKKPLVNLPGVDKPWGHEIRSCLIATPGNELVGADMVSLESTTKRHYITPHDPDYANMMSQEGFDEHLDLAIHAGALTERQVEAHKAGKEDHSKVRKAFKPVNYSAVYGVGKRKLSRETGMTMKEAEDLLAAYWDRNWAVRVVAKEQYVKRVGGYDWLKNPVSGIYHELRYDKDRFSTLNQSTGVYLFDSWLIRAQRLGYNGVMQFHDETAGMSPLGKRQETLQKLETAIDNLNEDPNIKLNVTLGIDAKFGNNYAEIH</sequence>
<dbReference type="InterPro" id="IPR043502">
    <property type="entry name" value="DNA/RNA_pol_sf"/>
</dbReference>
<evidence type="ECO:0000313" key="2">
    <source>
        <dbReference type="EMBL" id="ANR76358.1"/>
    </source>
</evidence>
<feature type="domain" description="DNA-directed DNA polymerase family A palm" evidence="1">
    <location>
        <begin position="243"/>
        <end position="445"/>
    </location>
</feature>
<keyword evidence="2" id="KW-0548">Nucleotidyltransferase</keyword>
<dbReference type="GO" id="GO:0003677">
    <property type="term" value="F:DNA binding"/>
    <property type="evidence" value="ECO:0007669"/>
    <property type="project" value="InterPro"/>
</dbReference>
<dbReference type="SUPFAM" id="SSF56672">
    <property type="entry name" value="DNA/RNA polymerases"/>
    <property type="match status" value="1"/>
</dbReference>
<evidence type="ECO:0000259" key="1">
    <source>
        <dbReference type="SMART" id="SM00482"/>
    </source>
</evidence>
<gene>
    <name evidence="2" type="primary">5</name>
    <name evidence="2" type="ORF">AUR56_00012</name>
</gene>
<dbReference type="Gene3D" id="1.10.150.20">
    <property type="entry name" value="5' to 3' exonuclease, C-terminal subdomain"/>
    <property type="match status" value="1"/>
</dbReference>
<dbReference type="GO" id="GO:0006260">
    <property type="term" value="P:DNA replication"/>
    <property type="evidence" value="ECO:0007669"/>
    <property type="project" value="InterPro"/>
</dbReference>
<keyword evidence="2" id="KW-0808">Transferase</keyword>
<dbReference type="Pfam" id="PF00476">
    <property type="entry name" value="DNA_pol_A"/>
    <property type="match status" value="1"/>
</dbReference>
<dbReference type="Gene3D" id="3.30.70.370">
    <property type="match status" value="1"/>
</dbReference>